<accession>A0A2S7F2B8</accession>
<dbReference type="Gene3D" id="1.10.10.10">
    <property type="entry name" value="Winged helix-like DNA-binding domain superfamily/Winged helix DNA-binding domain"/>
    <property type="match status" value="1"/>
</dbReference>
<reference evidence="6" key="1">
    <citation type="submission" date="2016-08" db="EMBL/GenBank/DDBJ databases">
        <authorList>
            <person name="Merda D."/>
            <person name="Briand M."/>
            <person name="Taghouti G."/>
            <person name="Carrere S."/>
            <person name="Gouzy J."/>
            <person name="Portier P."/>
            <person name="Jacques M.-A."/>
            <person name="Fischer-Le Saux M."/>
        </authorList>
    </citation>
    <scope>NUCLEOTIDE SEQUENCE [LARGE SCALE GENOMIC DNA]</scope>
    <source>
        <strain evidence="6">CFBP1156</strain>
    </source>
</reference>
<evidence type="ECO:0000256" key="2">
    <source>
        <dbReference type="ARBA" id="ARBA00023125"/>
    </source>
</evidence>
<evidence type="ECO:0000259" key="4">
    <source>
        <dbReference type="PROSITE" id="PS50995"/>
    </source>
</evidence>
<sequence length="202" mass="22148">MAVLGAIDQVAALLLDMLADCKEVASGIWLRVPTNSVHGLMPASRDAKLDDDARALSEALADLVRLYQFRDRDQLSCFGISVTQCHALETLVEQGPLRAGDIARRLFLNKSTMSRVVDALERKGHVRRQADATDQRAWLLEVTESGHALHARIKADLLRQHKAIVADFDAQTRTSATTVIRRFANAAAQRFHSATPPAAASE</sequence>
<gene>
    <name evidence="5" type="ORF">XhyaCFBP1156_03970</name>
</gene>
<proteinExistence type="predicted"/>
<comment type="caution">
    <text evidence="5">The sequence shown here is derived from an EMBL/GenBank/DDBJ whole genome shotgun (WGS) entry which is preliminary data.</text>
</comment>
<dbReference type="EMBL" id="MDEG01000002">
    <property type="protein sequence ID" value="PPU99424.1"/>
    <property type="molecule type" value="Genomic_DNA"/>
</dbReference>
<name>A0A2S7F2B8_9XANT</name>
<dbReference type="GO" id="GO:0006950">
    <property type="term" value="P:response to stress"/>
    <property type="evidence" value="ECO:0007669"/>
    <property type="project" value="TreeGrafter"/>
</dbReference>
<dbReference type="InterPro" id="IPR039422">
    <property type="entry name" value="MarR/SlyA-like"/>
</dbReference>
<dbReference type="PROSITE" id="PS50995">
    <property type="entry name" value="HTH_MARR_2"/>
    <property type="match status" value="1"/>
</dbReference>
<dbReference type="InterPro" id="IPR036390">
    <property type="entry name" value="WH_DNA-bd_sf"/>
</dbReference>
<dbReference type="AlphaFoldDB" id="A0A2S7F2B8"/>
<keyword evidence="2" id="KW-0238">DNA-binding</keyword>
<keyword evidence="3" id="KW-0804">Transcription</keyword>
<dbReference type="PRINTS" id="PR00598">
    <property type="entry name" value="HTHMARR"/>
</dbReference>
<keyword evidence="1" id="KW-0805">Transcription regulation</keyword>
<dbReference type="Proteomes" id="UP000238261">
    <property type="component" value="Unassembled WGS sequence"/>
</dbReference>
<evidence type="ECO:0000256" key="1">
    <source>
        <dbReference type="ARBA" id="ARBA00023015"/>
    </source>
</evidence>
<dbReference type="GO" id="GO:0003677">
    <property type="term" value="F:DNA binding"/>
    <property type="evidence" value="ECO:0007669"/>
    <property type="project" value="UniProtKB-KW"/>
</dbReference>
<evidence type="ECO:0000313" key="6">
    <source>
        <dbReference type="Proteomes" id="UP000238261"/>
    </source>
</evidence>
<dbReference type="InterPro" id="IPR036388">
    <property type="entry name" value="WH-like_DNA-bd_sf"/>
</dbReference>
<dbReference type="PROSITE" id="PS01117">
    <property type="entry name" value="HTH_MARR_1"/>
    <property type="match status" value="1"/>
</dbReference>
<dbReference type="GO" id="GO:0003700">
    <property type="term" value="F:DNA-binding transcription factor activity"/>
    <property type="evidence" value="ECO:0007669"/>
    <property type="project" value="InterPro"/>
</dbReference>
<organism evidence="5 6">
    <name type="scientific">Xanthomonas hyacinthi</name>
    <dbReference type="NCBI Taxonomy" id="56455"/>
    <lineage>
        <taxon>Bacteria</taxon>
        <taxon>Pseudomonadati</taxon>
        <taxon>Pseudomonadota</taxon>
        <taxon>Gammaproteobacteria</taxon>
        <taxon>Lysobacterales</taxon>
        <taxon>Lysobacteraceae</taxon>
        <taxon>Xanthomonas</taxon>
    </lineage>
</organism>
<dbReference type="Pfam" id="PF01047">
    <property type="entry name" value="MarR"/>
    <property type="match status" value="1"/>
</dbReference>
<protein>
    <recommendedName>
        <fullName evidence="4">HTH marR-type domain-containing protein</fullName>
    </recommendedName>
</protein>
<keyword evidence="6" id="KW-1185">Reference proteome</keyword>
<dbReference type="InterPro" id="IPR023187">
    <property type="entry name" value="Tscrpt_reg_MarR-type_CS"/>
</dbReference>
<evidence type="ECO:0000256" key="3">
    <source>
        <dbReference type="ARBA" id="ARBA00023163"/>
    </source>
</evidence>
<dbReference type="SMART" id="SM00347">
    <property type="entry name" value="HTH_MARR"/>
    <property type="match status" value="1"/>
</dbReference>
<dbReference type="InterPro" id="IPR000835">
    <property type="entry name" value="HTH_MarR-typ"/>
</dbReference>
<feature type="domain" description="HTH marR-type" evidence="4">
    <location>
        <begin position="46"/>
        <end position="185"/>
    </location>
</feature>
<evidence type="ECO:0000313" key="5">
    <source>
        <dbReference type="EMBL" id="PPU99424.1"/>
    </source>
</evidence>
<dbReference type="PANTHER" id="PTHR33164:SF57">
    <property type="entry name" value="MARR-FAMILY TRANSCRIPTIONAL REGULATOR"/>
    <property type="match status" value="1"/>
</dbReference>
<dbReference type="SUPFAM" id="SSF46785">
    <property type="entry name" value="Winged helix' DNA-binding domain"/>
    <property type="match status" value="1"/>
</dbReference>
<dbReference type="PANTHER" id="PTHR33164">
    <property type="entry name" value="TRANSCRIPTIONAL REGULATOR, MARR FAMILY"/>
    <property type="match status" value="1"/>
</dbReference>